<keyword evidence="11" id="KW-1185">Reference proteome</keyword>
<comment type="caution">
    <text evidence="6">The sequence shown here is derived from an EMBL/GenBank/DDBJ whole genome shotgun (WGS) entry which is preliminary data.</text>
</comment>
<evidence type="ECO:0000313" key="2">
    <source>
        <dbReference type="EMBL" id="CAF3464290.1"/>
    </source>
</evidence>
<evidence type="ECO:0000313" key="10">
    <source>
        <dbReference type="Proteomes" id="UP000663862"/>
    </source>
</evidence>
<dbReference type="EMBL" id="CAJOBO010003608">
    <property type="protein sequence ID" value="CAF4498163.1"/>
    <property type="molecule type" value="Genomic_DNA"/>
</dbReference>
<evidence type="ECO:0000313" key="9">
    <source>
        <dbReference type="EMBL" id="CAF4921483.1"/>
    </source>
</evidence>
<dbReference type="Proteomes" id="UP000663873">
    <property type="component" value="Unassembled WGS sequence"/>
</dbReference>
<protein>
    <recommendedName>
        <fullName evidence="12">NHL repeat-containing protein</fullName>
    </recommendedName>
</protein>
<organism evidence="6 10">
    <name type="scientific">Rotaria socialis</name>
    <dbReference type="NCBI Taxonomy" id="392032"/>
    <lineage>
        <taxon>Eukaryota</taxon>
        <taxon>Metazoa</taxon>
        <taxon>Spiralia</taxon>
        <taxon>Gnathifera</taxon>
        <taxon>Rotifera</taxon>
        <taxon>Eurotatoria</taxon>
        <taxon>Bdelloidea</taxon>
        <taxon>Philodinida</taxon>
        <taxon>Philodinidae</taxon>
        <taxon>Rotaria</taxon>
    </lineage>
</organism>
<dbReference type="Proteomes" id="UP000663825">
    <property type="component" value="Unassembled WGS sequence"/>
</dbReference>
<dbReference type="EMBL" id="CAJOBP010033132">
    <property type="protein sequence ID" value="CAF4685011.1"/>
    <property type="molecule type" value="Genomic_DNA"/>
</dbReference>
<evidence type="ECO:0000313" key="11">
    <source>
        <dbReference type="Proteomes" id="UP000663873"/>
    </source>
</evidence>
<dbReference type="EMBL" id="CAJNYT010003251">
    <property type="protein sequence ID" value="CAF3542507.1"/>
    <property type="molecule type" value="Genomic_DNA"/>
</dbReference>
<dbReference type="AlphaFoldDB" id="A0A821BG70"/>
<dbReference type="EMBL" id="CAJOBR010009806">
    <property type="protein sequence ID" value="CAF4897363.1"/>
    <property type="molecule type" value="Genomic_DNA"/>
</dbReference>
<dbReference type="Proteomes" id="UP000663872">
    <property type="component" value="Unassembled WGS sequence"/>
</dbReference>
<dbReference type="Proteomes" id="UP000663851">
    <property type="component" value="Unassembled WGS sequence"/>
</dbReference>
<dbReference type="EMBL" id="CAJNXB010006058">
    <property type="protein sequence ID" value="CAF3464290.1"/>
    <property type="molecule type" value="Genomic_DNA"/>
</dbReference>
<dbReference type="Proteomes" id="UP000663869">
    <property type="component" value="Unassembled WGS sequence"/>
</dbReference>
<dbReference type="EMBL" id="CAJNYU010000700">
    <property type="protein sequence ID" value="CAF3384135.1"/>
    <property type="molecule type" value="Genomic_DNA"/>
</dbReference>
<evidence type="ECO:0008006" key="12">
    <source>
        <dbReference type="Google" id="ProtNLM"/>
    </source>
</evidence>
<dbReference type="EMBL" id="CAJOBQ010003053">
    <property type="protein sequence ID" value="CAF4591680.1"/>
    <property type="molecule type" value="Genomic_DNA"/>
</dbReference>
<evidence type="ECO:0000313" key="8">
    <source>
        <dbReference type="EMBL" id="CAF4897363.1"/>
    </source>
</evidence>
<accession>A0A821BG70</accession>
<sequence>MASPKWCQWRNNHFKRHLYWFGHRRNVFLYIVDQGRYEVRRYRIGENEGTVVAGANGQGNRLDQFSVPSYVFVDRHHSMYVSDWKNHRVMKWE</sequence>
<evidence type="ECO:0000313" key="3">
    <source>
        <dbReference type="EMBL" id="CAF3542507.1"/>
    </source>
</evidence>
<gene>
    <name evidence="1" type="ORF">FME351_LOCUS7533</name>
    <name evidence="3" type="ORF">GRG538_LOCUS19831</name>
    <name evidence="5" type="ORF">HFQ381_LOCUS27563</name>
    <name evidence="4" type="ORF">LUA448_LOCUS29003</name>
    <name evidence="8" type="ORF">QYT958_LOCUS30559</name>
    <name evidence="2" type="ORF">TIS948_LOCUS32870</name>
    <name evidence="9" type="ORF">TOA249_LOCUS32139</name>
    <name evidence="6" type="ORF">TSG867_LOCUS27247</name>
    <name evidence="7" type="ORF">UJA718_LOCUS35451</name>
</gene>
<dbReference type="Gene3D" id="2.40.10.500">
    <property type="match status" value="1"/>
</dbReference>
<dbReference type="SUPFAM" id="SSF63829">
    <property type="entry name" value="Calcium-dependent phosphotriesterase"/>
    <property type="match status" value="1"/>
</dbReference>
<reference evidence="6" key="1">
    <citation type="submission" date="2021-02" db="EMBL/GenBank/DDBJ databases">
        <authorList>
            <person name="Nowell W R."/>
        </authorList>
    </citation>
    <scope>NUCLEOTIDE SEQUENCE</scope>
</reference>
<dbReference type="OrthoDB" id="10064144at2759"/>
<name>A0A821BG70_9BILA</name>
<evidence type="ECO:0000313" key="4">
    <source>
        <dbReference type="EMBL" id="CAF3571988.1"/>
    </source>
</evidence>
<dbReference type="Proteomes" id="UP000663838">
    <property type="component" value="Unassembled WGS sequence"/>
</dbReference>
<evidence type="ECO:0000313" key="5">
    <source>
        <dbReference type="EMBL" id="CAF4498163.1"/>
    </source>
</evidence>
<dbReference type="Proteomes" id="UP000663848">
    <property type="component" value="Unassembled WGS sequence"/>
</dbReference>
<evidence type="ECO:0000313" key="1">
    <source>
        <dbReference type="EMBL" id="CAF3384135.1"/>
    </source>
</evidence>
<dbReference type="Proteomes" id="UP000663833">
    <property type="component" value="Unassembled WGS sequence"/>
</dbReference>
<evidence type="ECO:0000313" key="6">
    <source>
        <dbReference type="EMBL" id="CAF4591680.1"/>
    </source>
</evidence>
<dbReference type="EMBL" id="CAJNYD010004106">
    <property type="protein sequence ID" value="CAF3571988.1"/>
    <property type="molecule type" value="Genomic_DNA"/>
</dbReference>
<dbReference type="Proteomes" id="UP000663862">
    <property type="component" value="Unassembled WGS sequence"/>
</dbReference>
<proteinExistence type="predicted"/>
<evidence type="ECO:0000313" key="7">
    <source>
        <dbReference type="EMBL" id="CAF4685011.1"/>
    </source>
</evidence>
<dbReference type="EMBL" id="CAJOBS010007372">
    <property type="protein sequence ID" value="CAF4921483.1"/>
    <property type="molecule type" value="Genomic_DNA"/>
</dbReference>